<organism evidence="3 4">
    <name type="scientific">Cadophora malorum</name>
    <dbReference type="NCBI Taxonomy" id="108018"/>
    <lineage>
        <taxon>Eukaryota</taxon>
        <taxon>Fungi</taxon>
        <taxon>Dikarya</taxon>
        <taxon>Ascomycota</taxon>
        <taxon>Pezizomycotina</taxon>
        <taxon>Leotiomycetes</taxon>
        <taxon>Helotiales</taxon>
        <taxon>Ploettnerulaceae</taxon>
        <taxon>Cadophora</taxon>
    </lineage>
</organism>
<dbReference type="Pfam" id="PF13088">
    <property type="entry name" value="BNR_2"/>
    <property type="match status" value="1"/>
</dbReference>
<dbReference type="Proteomes" id="UP000664132">
    <property type="component" value="Unassembled WGS sequence"/>
</dbReference>
<feature type="compositionally biased region" description="Pro residues" evidence="1">
    <location>
        <begin position="1"/>
        <end position="13"/>
    </location>
</feature>
<protein>
    <recommendedName>
        <fullName evidence="2">Sialidase domain-containing protein</fullName>
    </recommendedName>
</protein>
<reference evidence="3" key="1">
    <citation type="submission" date="2021-02" db="EMBL/GenBank/DDBJ databases">
        <title>Genome sequence Cadophora malorum strain M34.</title>
        <authorList>
            <person name="Stefanovic E."/>
            <person name="Vu D."/>
            <person name="Scully C."/>
            <person name="Dijksterhuis J."/>
            <person name="Roader J."/>
            <person name="Houbraken J."/>
        </authorList>
    </citation>
    <scope>NUCLEOTIDE SEQUENCE</scope>
    <source>
        <strain evidence="3">M34</strain>
    </source>
</reference>
<dbReference type="Gene3D" id="2.120.10.10">
    <property type="match status" value="1"/>
</dbReference>
<name>A0A8H7SZT2_9HELO</name>
<keyword evidence="4" id="KW-1185">Reference proteome</keyword>
<dbReference type="InterPro" id="IPR011040">
    <property type="entry name" value="Sialidase"/>
</dbReference>
<evidence type="ECO:0000313" key="3">
    <source>
        <dbReference type="EMBL" id="KAG4411855.1"/>
    </source>
</evidence>
<proteinExistence type="predicted"/>
<evidence type="ECO:0000313" key="4">
    <source>
        <dbReference type="Proteomes" id="UP000664132"/>
    </source>
</evidence>
<dbReference type="AlphaFoldDB" id="A0A8H7SZT2"/>
<dbReference type="PANTHER" id="PTHR43752:SF2">
    <property type="entry name" value="BNR_ASP-BOX REPEAT FAMILY PROTEIN"/>
    <property type="match status" value="1"/>
</dbReference>
<dbReference type="InterPro" id="IPR036278">
    <property type="entry name" value="Sialidase_sf"/>
</dbReference>
<feature type="region of interest" description="Disordered" evidence="1">
    <location>
        <begin position="1"/>
        <end position="21"/>
    </location>
</feature>
<dbReference type="OrthoDB" id="504663at2759"/>
<dbReference type="CDD" id="cd15482">
    <property type="entry name" value="Sialidase_non-viral"/>
    <property type="match status" value="1"/>
</dbReference>
<dbReference type="SUPFAM" id="SSF50939">
    <property type="entry name" value="Sialidases"/>
    <property type="match status" value="1"/>
</dbReference>
<feature type="domain" description="Sialidase" evidence="2">
    <location>
        <begin position="50"/>
        <end position="372"/>
    </location>
</feature>
<comment type="caution">
    <text evidence="3">The sequence shown here is derived from an EMBL/GenBank/DDBJ whole genome shotgun (WGS) entry which is preliminary data.</text>
</comment>
<dbReference type="EMBL" id="JAFJYH010000433">
    <property type="protein sequence ID" value="KAG4411855.1"/>
    <property type="molecule type" value="Genomic_DNA"/>
</dbReference>
<gene>
    <name evidence="3" type="ORF">IFR04_015018</name>
</gene>
<feature type="region of interest" description="Disordered" evidence="1">
    <location>
        <begin position="284"/>
        <end position="310"/>
    </location>
</feature>
<evidence type="ECO:0000256" key="1">
    <source>
        <dbReference type="SAM" id="MobiDB-lite"/>
    </source>
</evidence>
<evidence type="ECO:0000259" key="2">
    <source>
        <dbReference type="Pfam" id="PF13088"/>
    </source>
</evidence>
<sequence length="392" mass="43651">MPSTILPPAPSSPPHLGTTVKSTTESRSECYLPIATGQSHASNLFRLKNGDLLCAWFGGTQEGIPDISTYMSRLPAGSDTWIPAEKLSNDNTRSEQNPVLFQTPDGPLWLLYTSQQGGNQETAIVKRRISNDNGHTWGPVDTLFSEPGTFIRSPMVVLRDGGWVIPTFKCRAEPGERWVGNDDISCVRVSYDQGVSWIENEVLNSYGCVHMAIGHLKSGSYFAVFRSRWADFIYTATSPDGIHWSEPKPTDLPNPNAGICIDVMPSGRLIMIYNHSSAAESSERREGLYDDIGDDDDKRNNQPAKHNGKTAFWGAPRAPLNFAASDDEGKTWKMRVIEDGDGYCMTNNSLKKLNRELSYPSIFVQDDGVVHVAFTFWRQKIKYVRLTESYAD</sequence>
<dbReference type="PANTHER" id="PTHR43752">
    <property type="entry name" value="BNR/ASP-BOX REPEAT FAMILY PROTEIN"/>
    <property type="match status" value="1"/>
</dbReference>
<accession>A0A8H7SZT2</accession>